<proteinExistence type="predicted"/>
<dbReference type="AlphaFoldDB" id="A0A9Q9ALW4"/>
<reference evidence="1" key="1">
    <citation type="submission" date="2022-06" db="EMBL/GenBank/DDBJ databases">
        <title>Complete genome sequences of two strains of the flax pathogen Septoria linicola.</title>
        <authorList>
            <person name="Lapalu N."/>
            <person name="Simon A."/>
            <person name="Demenou B."/>
            <person name="Paumier D."/>
            <person name="Guillot M.-P."/>
            <person name="Gout L."/>
            <person name="Valade R."/>
        </authorList>
    </citation>
    <scope>NUCLEOTIDE SEQUENCE</scope>
    <source>
        <strain evidence="1">SE15195</strain>
    </source>
</reference>
<sequence>MAAVNLVALTEATITAVMAKTIPEREVDRTETAKLDLVAVISDKRRSKWK</sequence>
<organism evidence="1 2">
    <name type="scientific">Septoria linicola</name>
    <dbReference type="NCBI Taxonomy" id="215465"/>
    <lineage>
        <taxon>Eukaryota</taxon>
        <taxon>Fungi</taxon>
        <taxon>Dikarya</taxon>
        <taxon>Ascomycota</taxon>
        <taxon>Pezizomycotina</taxon>
        <taxon>Dothideomycetes</taxon>
        <taxon>Dothideomycetidae</taxon>
        <taxon>Mycosphaerellales</taxon>
        <taxon>Mycosphaerellaceae</taxon>
        <taxon>Septoria</taxon>
    </lineage>
</organism>
<evidence type="ECO:0000313" key="1">
    <source>
        <dbReference type="EMBL" id="USW51847.1"/>
    </source>
</evidence>
<dbReference type="Proteomes" id="UP001056384">
    <property type="component" value="Chromosome 4"/>
</dbReference>
<accession>A0A9Q9ALW4</accession>
<keyword evidence="2" id="KW-1185">Reference proteome</keyword>
<protein>
    <submittedName>
        <fullName evidence="1">Uncharacterized protein</fullName>
    </submittedName>
</protein>
<name>A0A9Q9ALW4_9PEZI</name>
<evidence type="ECO:0000313" key="2">
    <source>
        <dbReference type="Proteomes" id="UP001056384"/>
    </source>
</evidence>
<gene>
    <name evidence="1" type="ORF">Slin15195_G051660</name>
</gene>
<dbReference type="EMBL" id="CP099421">
    <property type="protein sequence ID" value="USW51847.1"/>
    <property type="molecule type" value="Genomic_DNA"/>
</dbReference>